<dbReference type="EMBL" id="CAMXCT020001049">
    <property type="protein sequence ID" value="CAL1139504.1"/>
    <property type="molecule type" value="Genomic_DNA"/>
</dbReference>
<dbReference type="Proteomes" id="UP001152797">
    <property type="component" value="Unassembled WGS sequence"/>
</dbReference>
<comment type="caution">
    <text evidence="2">The sequence shown here is derived from an EMBL/GenBank/DDBJ whole genome shotgun (WGS) entry which is preliminary data.</text>
</comment>
<proteinExistence type="predicted"/>
<evidence type="ECO:0000313" key="5">
    <source>
        <dbReference type="Proteomes" id="UP001152797"/>
    </source>
</evidence>
<gene>
    <name evidence="2" type="ORF">C1SCF055_LOCUS13506</name>
</gene>
<dbReference type="EMBL" id="CAMXCT030001049">
    <property type="protein sequence ID" value="CAL4773441.1"/>
    <property type="molecule type" value="Genomic_DNA"/>
</dbReference>
<dbReference type="EMBL" id="CAMXCT010001049">
    <property type="protein sequence ID" value="CAI3986129.1"/>
    <property type="molecule type" value="Genomic_DNA"/>
</dbReference>
<keyword evidence="5" id="KW-1185">Reference proteome</keyword>
<keyword evidence="1" id="KW-0472">Membrane</keyword>
<feature type="transmembrane region" description="Helical" evidence="1">
    <location>
        <begin position="62"/>
        <end position="81"/>
    </location>
</feature>
<keyword evidence="1" id="KW-1133">Transmembrane helix</keyword>
<feature type="non-terminal residue" evidence="2">
    <location>
        <position position="295"/>
    </location>
</feature>
<keyword evidence="1" id="KW-0812">Transmembrane</keyword>
<evidence type="ECO:0000256" key="1">
    <source>
        <dbReference type="SAM" id="Phobius"/>
    </source>
</evidence>
<reference evidence="2" key="1">
    <citation type="submission" date="2022-10" db="EMBL/GenBank/DDBJ databases">
        <authorList>
            <person name="Chen Y."/>
            <person name="Dougan E. K."/>
            <person name="Chan C."/>
            <person name="Rhodes N."/>
            <person name="Thang M."/>
        </authorList>
    </citation>
    <scope>NUCLEOTIDE SEQUENCE</scope>
</reference>
<protein>
    <submittedName>
        <fullName evidence="4">KDEL-tailed cysteine endopeptidase CEP1</fullName>
    </submittedName>
</protein>
<evidence type="ECO:0000313" key="2">
    <source>
        <dbReference type="EMBL" id="CAI3986129.1"/>
    </source>
</evidence>
<feature type="transmembrane region" description="Helical" evidence="1">
    <location>
        <begin position="37"/>
        <end position="56"/>
    </location>
</feature>
<name>A0A9P1C6V0_9DINO</name>
<organism evidence="2">
    <name type="scientific">Cladocopium goreaui</name>
    <dbReference type="NCBI Taxonomy" id="2562237"/>
    <lineage>
        <taxon>Eukaryota</taxon>
        <taxon>Sar</taxon>
        <taxon>Alveolata</taxon>
        <taxon>Dinophyceae</taxon>
        <taxon>Suessiales</taxon>
        <taxon>Symbiodiniaceae</taxon>
        <taxon>Cladocopium</taxon>
    </lineage>
</organism>
<dbReference type="OrthoDB" id="422745at2759"/>
<evidence type="ECO:0000313" key="4">
    <source>
        <dbReference type="EMBL" id="CAL4773441.1"/>
    </source>
</evidence>
<feature type="transmembrane region" description="Helical" evidence="1">
    <location>
        <begin position="93"/>
        <end position="112"/>
    </location>
</feature>
<dbReference type="AlphaFoldDB" id="A0A9P1C6V0"/>
<sequence>MARNDPFLTDVEARADYKSTSPFSGWTRREHLVTREVALLVFVPWICYVLLLLVFALPPPGVFASVFALICWAGTLLAAGTSHDLQKRHGSPFYKLLTLTVLLSCTAGPLAGHHIFVTEMSSYWMHQSGVTYKGVAPSSSPDAYQDAGIIDFSDGSNLDLRRVLGSRPVGSTTTYCIAPIMDSSASKRVHFFAADVDCCEPRRSFACGDAAKPSARTGVVLPAHSSSYNAERWQHFYNAAAQAAEVYGWNLPERPIFVRWFDDAEAVQSALLHRGLVEAFIQCFVGLCASSIVAM</sequence>
<reference evidence="3" key="2">
    <citation type="submission" date="2024-04" db="EMBL/GenBank/DDBJ databases">
        <authorList>
            <person name="Chen Y."/>
            <person name="Shah S."/>
            <person name="Dougan E. K."/>
            <person name="Thang M."/>
            <person name="Chan C."/>
        </authorList>
    </citation>
    <scope>NUCLEOTIDE SEQUENCE [LARGE SCALE GENOMIC DNA]</scope>
</reference>
<evidence type="ECO:0000313" key="3">
    <source>
        <dbReference type="EMBL" id="CAL1139504.1"/>
    </source>
</evidence>
<accession>A0A9P1C6V0</accession>